<keyword evidence="4" id="KW-0460">Magnesium</keyword>
<dbReference type="PRINTS" id="PR00413">
    <property type="entry name" value="HADHALOGNASE"/>
</dbReference>
<dbReference type="InterPro" id="IPR023214">
    <property type="entry name" value="HAD_sf"/>
</dbReference>
<dbReference type="SUPFAM" id="SSF56784">
    <property type="entry name" value="HAD-like"/>
    <property type="match status" value="1"/>
</dbReference>
<dbReference type="AlphaFoldDB" id="A0A238KQF4"/>
<evidence type="ECO:0000256" key="3">
    <source>
        <dbReference type="ARBA" id="ARBA00022723"/>
    </source>
</evidence>
<dbReference type="Gene3D" id="1.10.150.240">
    <property type="entry name" value="Putative phosphatase, domain 2"/>
    <property type="match status" value="1"/>
</dbReference>
<dbReference type="PANTHER" id="PTHR46193">
    <property type="entry name" value="6-PHOSPHOGLUCONATE PHOSPHATASE"/>
    <property type="match status" value="1"/>
</dbReference>
<dbReference type="EC" id="3.1.3.-" evidence="6"/>
<protein>
    <submittedName>
        <fullName evidence="6">Phosphorylated carbohydrates phosphatase</fullName>
        <ecNumber evidence="6">3.1.3.-</ecNumber>
    </submittedName>
</protein>
<dbReference type="RefSeq" id="WP_094021892.1">
    <property type="nucleotide sequence ID" value="NZ_FXYF01000008.1"/>
</dbReference>
<evidence type="ECO:0000256" key="2">
    <source>
        <dbReference type="ARBA" id="ARBA00006171"/>
    </source>
</evidence>
<dbReference type="InterPro" id="IPR051600">
    <property type="entry name" value="Beta-PGM-like"/>
</dbReference>
<comment type="similarity">
    <text evidence="2">Belongs to the HAD-like hydrolase superfamily. CbbY/CbbZ/Gph/YieH family.</text>
</comment>
<name>A0A238KQF4_9RHOB</name>
<evidence type="ECO:0000313" key="7">
    <source>
        <dbReference type="Proteomes" id="UP000207598"/>
    </source>
</evidence>
<gene>
    <name evidence="6" type="ORF">MAA8898_03087</name>
</gene>
<dbReference type="EMBL" id="FXYF01000008">
    <property type="protein sequence ID" value="SMX44897.1"/>
    <property type="molecule type" value="Genomic_DNA"/>
</dbReference>
<comment type="cofactor">
    <cofactor evidence="1">
        <name>Mg(2+)</name>
        <dbReference type="ChEBI" id="CHEBI:18420"/>
    </cofactor>
</comment>
<keyword evidence="5" id="KW-0119">Carbohydrate metabolism</keyword>
<dbReference type="Gene3D" id="3.40.50.1000">
    <property type="entry name" value="HAD superfamily/HAD-like"/>
    <property type="match status" value="1"/>
</dbReference>
<dbReference type="GO" id="GO:0046872">
    <property type="term" value="F:metal ion binding"/>
    <property type="evidence" value="ECO:0007669"/>
    <property type="project" value="UniProtKB-KW"/>
</dbReference>
<dbReference type="Pfam" id="PF00702">
    <property type="entry name" value="Hydrolase"/>
    <property type="match status" value="1"/>
</dbReference>
<proteinExistence type="inferred from homology"/>
<evidence type="ECO:0000256" key="4">
    <source>
        <dbReference type="ARBA" id="ARBA00022842"/>
    </source>
</evidence>
<keyword evidence="7" id="KW-1185">Reference proteome</keyword>
<dbReference type="GO" id="GO:0016787">
    <property type="term" value="F:hydrolase activity"/>
    <property type="evidence" value="ECO:0007669"/>
    <property type="project" value="UniProtKB-KW"/>
</dbReference>
<dbReference type="NCBIfam" id="TIGR01509">
    <property type="entry name" value="HAD-SF-IA-v3"/>
    <property type="match status" value="1"/>
</dbReference>
<organism evidence="6 7">
    <name type="scientific">Maliponia aquimaris</name>
    <dbReference type="NCBI Taxonomy" id="1673631"/>
    <lineage>
        <taxon>Bacteria</taxon>
        <taxon>Pseudomonadati</taxon>
        <taxon>Pseudomonadota</taxon>
        <taxon>Alphaproteobacteria</taxon>
        <taxon>Rhodobacterales</taxon>
        <taxon>Paracoccaceae</taxon>
        <taxon>Maliponia</taxon>
    </lineage>
</organism>
<dbReference type="Proteomes" id="UP000207598">
    <property type="component" value="Unassembled WGS sequence"/>
</dbReference>
<dbReference type="InterPro" id="IPR036412">
    <property type="entry name" value="HAD-like_sf"/>
</dbReference>
<dbReference type="PANTHER" id="PTHR46193:SF18">
    <property type="entry name" value="HEXITOL PHOSPHATASE B"/>
    <property type="match status" value="1"/>
</dbReference>
<dbReference type="InterPro" id="IPR006439">
    <property type="entry name" value="HAD-SF_hydro_IA"/>
</dbReference>
<evidence type="ECO:0000256" key="1">
    <source>
        <dbReference type="ARBA" id="ARBA00001946"/>
    </source>
</evidence>
<keyword evidence="3" id="KW-0479">Metal-binding</keyword>
<reference evidence="6 7" key="1">
    <citation type="submission" date="2017-05" db="EMBL/GenBank/DDBJ databases">
        <authorList>
            <person name="Song R."/>
            <person name="Chenine A.L."/>
            <person name="Ruprecht R.M."/>
        </authorList>
    </citation>
    <scope>NUCLEOTIDE SEQUENCE [LARGE SCALE GENOMIC DNA]</scope>
    <source>
        <strain evidence="6 7">CECT 8898</strain>
    </source>
</reference>
<dbReference type="OrthoDB" id="9782449at2"/>
<sequence>MTRPALLFDLDGTMLMTDDLHREVFVELMKPHGLDITEEFYLAHVHGRMNVDFFAEFLPHLEDPQGLSDHKEALFRERLPSPYPAMPGVAALIDRAQAEGWALAVVTNANRHNAEAMLEAVGLRAAFDTVIIGEECTRAKPDPEPYLAALRALDVAPERTLAFEDSPSGLRAAVASGAYTVGIRSGLTDAALRSHGARATLQDFNDPALEVILGRLTGDFVQ</sequence>
<accession>A0A238KQF4</accession>
<dbReference type="InterPro" id="IPR023198">
    <property type="entry name" value="PGP-like_dom2"/>
</dbReference>
<dbReference type="SFLD" id="SFLDG01129">
    <property type="entry name" value="C1.5:_HAD__Beta-PGM__Phosphata"/>
    <property type="match status" value="1"/>
</dbReference>
<evidence type="ECO:0000313" key="6">
    <source>
        <dbReference type="EMBL" id="SMX44897.1"/>
    </source>
</evidence>
<evidence type="ECO:0000256" key="5">
    <source>
        <dbReference type="ARBA" id="ARBA00023277"/>
    </source>
</evidence>
<dbReference type="SFLD" id="SFLDS00003">
    <property type="entry name" value="Haloacid_Dehalogenase"/>
    <property type="match status" value="1"/>
</dbReference>
<keyword evidence="6" id="KW-0378">Hydrolase</keyword>
<dbReference type="SFLD" id="SFLDG01135">
    <property type="entry name" value="C1.5.6:_HAD__Beta-PGM__Phospha"/>
    <property type="match status" value="1"/>
</dbReference>